<feature type="compositionally biased region" description="Basic and acidic residues" evidence="6">
    <location>
        <begin position="106"/>
        <end position="115"/>
    </location>
</feature>
<dbReference type="eggNOG" id="ENOG502S2R6">
    <property type="taxonomic scope" value="Eukaryota"/>
</dbReference>
<dbReference type="GO" id="GO:0005739">
    <property type="term" value="C:mitochondrion"/>
    <property type="evidence" value="ECO:0007669"/>
    <property type="project" value="UniProtKB-SubCell"/>
</dbReference>
<accession>A0A1C1C744</accession>
<feature type="region of interest" description="Disordered" evidence="6">
    <location>
        <begin position="1"/>
        <end position="122"/>
    </location>
</feature>
<evidence type="ECO:0000256" key="6">
    <source>
        <dbReference type="SAM" id="MobiDB-lite"/>
    </source>
</evidence>
<dbReference type="VEuPathDB" id="FungiDB:CLCR_05912"/>
<dbReference type="EMBL" id="LGRB01000020">
    <property type="protein sequence ID" value="OCT44353.1"/>
    <property type="molecule type" value="Genomic_DNA"/>
</dbReference>
<reference evidence="9" key="1">
    <citation type="submission" date="2015-07" db="EMBL/GenBank/DDBJ databases">
        <authorList>
            <person name="Teixeira M.M."/>
            <person name="Souza R.C."/>
            <person name="Almeida L.G."/>
            <person name="Vicente V.A."/>
            <person name="de Hoog S."/>
            <person name="Bocca A.L."/>
            <person name="de Almeida S.R."/>
            <person name="Vasconcelos A.T."/>
            <person name="Felipe M.S."/>
        </authorList>
    </citation>
    <scope>NUCLEOTIDE SEQUENCE [LARGE SCALE GENOMIC DNA]</scope>
    <source>
        <strain evidence="9">KSF</strain>
    </source>
</reference>
<dbReference type="PANTHER" id="PTHR32035:SF3">
    <property type="entry name" value="SMALL RIBOSOMAL SUBUNIT PROTEIN MS38"/>
    <property type="match status" value="1"/>
</dbReference>
<sequence length="422" mass="47138">MASRTPQSTLRSLLSTGGPMFNTSLRRVARNCGNGSPIPSRPSTPTIATFSSNSHQRRHSSSKPPTPPNNGSPPIPAAQVKQVGAPRSESKRPGAESRLSKKRASKDKLDAKQETQENWTSKLPAVPSLQHLNPKGTSADVYVASFFSTYRPMSITGAVPTETSLEAIDKLFAPKPKRSRNNTQDVIYTLASAVERLDEHIAEKQHAHPSQSQSAEQKAALIKALTQRNETPIDPNRTHHLDGAPSQTINLNGGNVKLVIQEIQRRFRPFNVPPVPQPISDADIDAAEAKAAEVEKQEEMQAKTLEVEIEQQEYDHDPYIQQVVIDVPRDADLQNGRFFTSGTTMMEIQTTEAGEAVPEMEPRRSSIGRRRRTGYISPSRRRPQGTMYAISVKRQRRLKMKKHKYKKLMRKTRNLRRKLGQI</sequence>
<evidence type="ECO:0000313" key="8">
    <source>
        <dbReference type="EMBL" id="OCT44353.1"/>
    </source>
</evidence>
<dbReference type="OrthoDB" id="5364404at2759"/>
<feature type="domain" description="Ribosomal protein mS38 C-terminal" evidence="7">
    <location>
        <begin position="388"/>
        <end position="421"/>
    </location>
</feature>
<organism evidence="8 9">
    <name type="scientific">Cladophialophora carrionii</name>
    <dbReference type="NCBI Taxonomy" id="86049"/>
    <lineage>
        <taxon>Eukaryota</taxon>
        <taxon>Fungi</taxon>
        <taxon>Dikarya</taxon>
        <taxon>Ascomycota</taxon>
        <taxon>Pezizomycotina</taxon>
        <taxon>Eurotiomycetes</taxon>
        <taxon>Chaetothyriomycetidae</taxon>
        <taxon>Chaetothyriales</taxon>
        <taxon>Herpotrichiellaceae</taxon>
        <taxon>Cladophialophora</taxon>
    </lineage>
</organism>
<dbReference type="Proteomes" id="UP000094526">
    <property type="component" value="Unassembled WGS sequence"/>
</dbReference>
<dbReference type="SMART" id="SM01155">
    <property type="entry name" value="DUF1713"/>
    <property type="match status" value="1"/>
</dbReference>
<feature type="compositionally biased region" description="Pro residues" evidence="6">
    <location>
        <begin position="64"/>
        <end position="76"/>
    </location>
</feature>
<keyword evidence="5" id="KW-0175">Coiled coil</keyword>
<keyword evidence="9" id="KW-1185">Reference proteome</keyword>
<feature type="compositionally biased region" description="Low complexity" evidence="6">
    <location>
        <begin position="36"/>
        <end position="54"/>
    </location>
</feature>
<dbReference type="STRING" id="86049.A0A1C1C744"/>
<dbReference type="PANTHER" id="PTHR32035">
    <property type="entry name" value="AURORA KINASE A-INTERACTING PROTEIN"/>
    <property type="match status" value="1"/>
</dbReference>
<gene>
    <name evidence="8" type="ORF">CLCR_05912</name>
</gene>
<comment type="similarity">
    <text evidence="3">Belongs to the mitochondrion-specific ribosomal protein mS38 family.</text>
</comment>
<dbReference type="Pfam" id="PF08213">
    <property type="entry name" value="COX24_C"/>
    <property type="match status" value="1"/>
</dbReference>
<evidence type="ECO:0000256" key="2">
    <source>
        <dbReference type="ARBA" id="ARBA00023128"/>
    </source>
</evidence>
<feature type="compositionally biased region" description="Basic and acidic residues" evidence="6">
    <location>
        <begin position="88"/>
        <end position="99"/>
    </location>
</feature>
<keyword evidence="2" id="KW-0496">Mitochondrion</keyword>
<comment type="subcellular location">
    <subcellularLocation>
        <location evidence="1">Mitochondrion</location>
    </subcellularLocation>
</comment>
<proteinExistence type="inferred from homology"/>
<evidence type="ECO:0000256" key="4">
    <source>
        <dbReference type="ARBA" id="ARBA00035682"/>
    </source>
</evidence>
<comment type="caution">
    <text evidence="8">The sequence shown here is derived from an EMBL/GenBank/DDBJ whole genome shotgun (WGS) entry which is preliminary data.</text>
</comment>
<dbReference type="VEuPathDB" id="FungiDB:G647_07048"/>
<dbReference type="InterPro" id="IPR013177">
    <property type="entry name" value="Ribosomal_mS38_C"/>
</dbReference>
<evidence type="ECO:0000259" key="7">
    <source>
        <dbReference type="SMART" id="SM01155"/>
    </source>
</evidence>
<evidence type="ECO:0000256" key="5">
    <source>
        <dbReference type="SAM" id="Coils"/>
    </source>
</evidence>
<feature type="coiled-coil region" evidence="5">
    <location>
        <begin position="284"/>
        <end position="315"/>
    </location>
</feature>
<dbReference type="AlphaFoldDB" id="A0A1C1C744"/>
<name>A0A1C1C744_9EURO</name>
<evidence type="ECO:0000313" key="9">
    <source>
        <dbReference type="Proteomes" id="UP000094526"/>
    </source>
</evidence>
<protein>
    <recommendedName>
        <fullName evidence="4">Small ribosomal subunit protein mS38</fullName>
    </recommendedName>
</protein>
<evidence type="ECO:0000256" key="1">
    <source>
        <dbReference type="ARBA" id="ARBA00004173"/>
    </source>
</evidence>
<feature type="compositionally biased region" description="Polar residues" evidence="6">
    <location>
        <begin position="1"/>
        <end position="25"/>
    </location>
</feature>
<evidence type="ECO:0000256" key="3">
    <source>
        <dbReference type="ARBA" id="ARBA00035647"/>
    </source>
</evidence>